<dbReference type="InterPro" id="IPR001763">
    <property type="entry name" value="Rhodanese-like_dom"/>
</dbReference>
<dbReference type="AlphaFoldDB" id="A0A8J6QNM7"/>
<evidence type="ECO:0000256" key="1">
    <source>
        <dbReference type="SAM" id="Phobius"/>
    </source>
</evidence>
<keyword evidence="1" id="KW-0812">Transmembrane</keyword>
<keyword evidence="4" id="KW-1185">Reference proteome</keyword>
<dbReference type="Proteomes" id="UP000632828">
    <property type="component" value="Unassembled WGS sequence"/>
</dbReference>
<gene>
    <name evidence="3" type="ORF">ICT70_03290</name>
</gene>
<dbReference type="EMBL" id="JACWUN010000003">
    <property type="protein sequence ID" value="MBD1399686.1"/>
    <property type="molecule type" value="Genomic_DNA"/>
</dbReference>
<keyword evidence="1" id="KW-0472">Membrane</keyword>
<sequence>MTVKLWILVVVVLTGAGVYVLMTSRSADYLELTAPEAQRLVAAGDVTLIDIRTPEEWRQTGVPRNAKLVNMVHPGGVDGFVSEILDQVDGDADAPIALICRTGNRTTQVQRLLVARGFGQVYNISEGMVGSSAGPGWLKRGLPIEPYPNQ</sequence>
<dbReference type="InterPro" id="IPR036873">
    <property type="entry name" value="Rhodanese-like_dom_sf"/>
</dbReference>
<feature type="domain" description="Rhodanese" evidence="2">
    <location>
        <begin position="42"/>
        <end position="146"/>
    </location>
</feature>
<dbReference type="PROSITE" id="PS50206">
    <property type="entry name" value="RHODANESE_3"/>
    <property type="match status" value="1"/>
</dbReference>
<accession>A0A8J6QNM7</accession>
<dbReference type="SMART" id="SM00450">
    <property type="entry name" value="RHOD"/>
    <property type="match status" value="1"/>
</dbReference>
<dbReference type="Pfam" id="PF00581">
    <property type="entry name" value="Rhodanese"/>
    <property type="match status" value="1"/>
</dbReference>
<dbReference type="PANTHER" id="PTHR43031">
    <property type="entry name" value="FAD-DEPENDENT OXIDOREDUCTASE"/>
    <property type="match status" value="1"/>
</dbReference>
<name>A0A8J6QNM7_9BACT</name>
<dbReference type="SUPFAM" id="SSF52821">
    <property type="entry name" value="Rhodanese/Cell cycle control phosphatase"/>
    <property type="match status" value="1"/>
</dbReference>
<dbReference type="Gene3D" id="3.40.250.10">
    <property type="entry name" value="Rhodanese-like domain"/>
    <property type="match status" value="1"/>
</dbReference>
<protein>
    <submittedName>
        <fullName evidence="3">Rhodanese-like domain-containing protein</fullName>
    </submittedName>
</protein>
<evidence type="ECO:0000313" key="3">
    <source>
        <dbReference type="EMBL" id="MBD1399686.1"/>
    </source>
</evidence>
<keyword evidence="1" id="KW-1133">Transmembrane helix</keyword>
<evidence type="ECO:0000313" key="4">
    <source>
        <dbReference type="Proteomes" id="UP000632828"/>
    </source>
</evidence>
<reference evidence="3" key="1">
    <citation type="submission" date="2020-09" db="EMBL/GenBank/DDBJ databases">
        <title>Pelobacter alkaliphilus sp. nov., a novel anaerobic arsenate-reducing bacterium from terrestrial mud volcano.</title>
        <authorList>
            <person name="Khomyakova M.A."/>
            <person name="Merkel A.Y."/>
            <person name="Slobodkin A.I."/>
        </authorList>
    </citation>
    <scope>NUCLEOTIDE SEQUENCE</scope>
    <source>
        <strain evidence="3">M08fum</strain>
    </source>
</reference>
<evidence type="ECO:0000259" key="2">
    <source>
        <dbReference type="PROSITE" id="PS50206"/>
    </source>
</evidence>
<proteinExistence type="predicted"/>
<organism evidence="3 4">
    <name type="scientific">Pelovirga terrestris</name>
    <dbReference type="NCBI Taxonomy" id="2771352"/>
    <lineage>
        <taxon>Bacteria</taxon>
        <taxon>Pseudomonadati</taxon>
        <taxon>Thermodesulfobacteriota</taxon>
        <taxon>Desulfuromonadia</taxon>
        <taxon>Geobacterales</taxon>
        <taxon>Geobacteraceae</taxon>
        <taxon>Pelovirga</taxon>
    </lineage>
</organism>
<dbReference type="PANTHER" id="PTHR43031:SF16">
    <property type="entry name" value="OXIDOREDUCTASE"/>
    <property type="match status" value="1"/>
</dbReference>
<dbReference type="InterPro" id="IPR050229">
    <property type="entry name" value="GlpE_sulfurtransferase"/>
</dbReference>
<feature type="transmembrane region" description="Helical" evidence="1">
    <location>
        <begin position="6"/>
        <end position="22"/>
    </location>
</feature>
<comment type="caution">
    <text evidence="3">The sequence shown here is derived from an EMBL/GenBank/DDBJ whole genome shotgun (WGS) entry which is preliminary data.</text>
</comment>